<dbReference type="InterPro" id="IPR026705">
    <property type="entry name" value="Hid-1/Ecm30"/>
</dbReference>
<dbReference type="Pfam" id="PF12722">
    <property type="entry name" value="Hid1"/>
    <property type="match status" value="1"/>
</dbReference>
<reference evidence="2" key="1">
    <citation type="submission" date="2021-02" db="EMBL/GenBank/DDBJ databases">
        <authorList>
            <person name="Nowell W R."/>
        </authorList>
    </citation>
    <scope>NUCLEOTIDE SEQUENCE</scope>
</reference>
<dbReference type="Proteomes" id="UP000682733">
    <property type="component" value="Unassembled WGS sequence"/>
</dbReference>
<name>A0A8S2X8Q1_9BILA</name>
<dbReference type="GO" id="GO:0000138">
    <property type="term" value="C:Golgi trans cisterna"/>
    <property type="evidence" value="ECO:0007669"/>
    <property type="project" value="TreeGrafter"/>
</dbReference>
<dbReference type="GO" id="GO:0016020">
    <property type="term" value="C:membrane"/>
    <property type="evidence" value="ECO:0007669"/>
    <property type="project" value="TreeGrafter"/>
</dbReference>
<dbReference type="AlphaFoldDB" id="A0A8S2X8Q1"/>
<dbReference type="PANTHER" id="PTHR21575">
    <property type="entry name" value="PROTEIN HID1"/>
    <property type="match status" value="1"/>
</dbReference>
<proteinExistence type="predicted"/>
<feature type="region of interest" description="Disordered" evidence="1">
    <location>
        <begin position="1"/>
        <end position="40"/>
    </location>
</feature>
<dbReference type="GO" id="GO:0005797">
    <property type="term" value="C:Golgi medial cisterna"/>
    <property type="evidence" value="ECO:0007669"/>
    <property type="project" value="TreeGrafter"/>
</dbReference>
<evidence type="ECO:0000256" key="1">
    <source>
        <dbReference type="SAM" id="MobiDB-lite"/>
    </source>
</evidence>
<comment type="caution">
    <text evidence="2">The sequence shown here is derived from an EMBL/GenBank/DDBJ whole genome shotgun (WGS) entry which is preliminary data.</text>
</comment>
<dbReference type="PANTHER" id="PTHR21575:SF12">
    <property type="entry name" value="PROTEIN HID1"/>
    <property type="match status" value="1"/>
</dbReference>
<accession>A0A8S2X8Q1</accession>
<gene>
    <name evidence="2" type="ORF">TMI583_LOCUS47228</name>
</gene>
<sequence length="166" mass="18601">IHKMTERTLAASPTFDHSSPSASPNQTQQTSLTANESPNENITALSDAKTDNRALNHSRPSSPLSIVSPEGSINVEWTATSEWAHSWKQKLPLQTIMRLLQVLVPQVEKICMDRGLTDEGEIIKFLQHGTLVGLLPVPHPILIRKYQPNSGTVMWFRTYMWGVVYL</sequence>
<evidence type="ECO:0000313" key="2">
    <source>
        <dbReference type="EMBL" id="CAF4483003.1"/>
    </source>
</evidence>
<dbReference type="EMBL" id="CAJOBA010090634">
    <property type="protein sequence ID" value="CAF4483003.1"/>
    <property type="molecule type" value="Genomic_DNA"/>
</dbReference>
<organism evidence="2 3">
    <name type="scientific">Didymodactylos carnosus</name>
    <dbReference type="NCBI Taxonomy" id="1234261"/>
    <lineage>
        <taxon>Eukaryota</taxon>
        <taxon>Metazoa</taxon>
        <taxon>Spiralia</taxon>
        <taxon>Gnathifera</taxon>
        <taxon>Rotifera</taxon>
        <taxon>Eurotatoria</taxon>
        <taxon>Bdelloidea</taxon>
        <taxon>Philodinida</taxon>
        <taxon>Philodinidae</taxon>
        <taxon>Didymodactylos</taxon>
    </lineage>
</organism>
<evidence type="ECO:0008006" key="4">
    <source>
        <dbReference type="Google" id="ProtNLM"/>
    </source>
</evidence>
<evidence type="ECO:0000313" key="3">
    <source>
        <dbReference type="Proteomes" id="UP000682733"/>
    </source>
</evidence>
<feature type="compositionally biased region" description="Polar residues" evidence="1">
    <location>
        <begin position="15"/>
        <end position="40"/>
    </location>
</feature>
<protein>
    <recommendedName>
        <fullName evidence="4">Protein HID1</fullName>
    </recommendedName>
</protein>
<feature type="non-terminal residue" evidence="2">
    <location>
        <position position="1"/>
    </location>
</feature>
<feature type="non-terminal residue" evidence="2">
    <location>
        <position position="166"/>
    </location>
</feature>